<dbReference type="InterPro" id="IPR000529">
    <property type="entry name" value="Ribosomal_bS6"/>
</dbReference>
<evidence type="ECO:0000256" key="4">
    <source>
        <dbReference type="ARBA" id="ARBA00022980"/>
    </source>
</evidence>
<dbReference type="InterPro" id="IPR014717">
    <property type="entry name" value="Transl_elong_EF1B/ribsomal_bS6"/>
</dbReference>
<dbReference type="GO" id="GO:1990904">
    <property type="term" value="C:ribonucleoprotein complex"/>
    <property type="evidence" value="ECO:0007669"/>
    <property type="project" value="UniProtKB-KW"/>
</dbReference>
<dbReference type="RefSeq" id="WP_010766612.1">
    <property type="nucleotide sequence ID" value="NZ_CP013655.1"/>
</dbReference>
<dbReference type="NCBIfam" id="TIGR00166">
    <property type="entry name" value="S6"/>
    <property type="match status" value="1"/>
</dbReference>
<dbReference type="Gene3D" id="3.30.70.60">
    <property type="match status" value="1"/>
</dbReference>
<evidence type="ECO:0000256" key="5">
    <source>
        <dbReference type="ARBA" id="ARBA00023274"/>
    </source>
</evidence>
<evidence type="ECO:0000313" key="10">
    <source>
        <dbReference type="Proteomes" id="UP000067523"/>
    </source>
</evidence>
<dbReference type="PANTHER" id="PTHR21011">
    <property type="entry name" value="MITOCHONDRIAL 28S RIBOSOMAL PROTEIN S6"/>
    <property type="match status" value="1"/>
</dbReference>
<proteinExistence type="inferred from homology"/>
<dbReference type="CDD" id="cd00473">
    <property type="entry name" value="bS6"/>
    <property type="match status" value="1"/>
</dbReference>
<dbReference type="HAMAP" id="MF_00360">
    <property type="entry name" value="Ribosomal_bS6"/>
    <property type="match status" value="1"/>
</dbReference>
<comment type="similarity">
    <text evidence="1 8">Belongs to the bacterial ribosomal protein bS6 family.</text>
</comment>
<dbReference type="Pfam" id="PF01250">
    <property type="entry name" value="Ribosomal_S6"/>
    <property type="match status" value="1"/>
</dbReference>
<dbReference type="GO" id="GO:0005840">
    <property type="term" value="C:ribosome"/>
    <property type="evidence" value="ECO:0007669"/>
    <property type="project" value="UniProtKB-KW"/>
</dbReference>
<sequence length="100" mass="11633">MSQVTNYEVMYIIRPNIDEEAKTALVERFDTILKDNGAEVIESKDWEKRRLAYEMNGFREGIYHIVKVSSPSTAGAINEFDRLAKINDDIIRHMIIKEEV</sequence>
<keyword evidence="2 8" id="KW-0699">rRNA-binding</keyword>
<reference evidence="10" key="1">
    <citation type="submission" date="2015-12" db="EMBL/GenBank/DDBJ databases">
        <authorList>
            <person name="Lauer A."/>
            <person name="Humrighouse B."/>
            <person name="Loparev V."/>
            <person name="Shewmaker P.L."/>
            <person name="Whitney A.M."/>
            <person name="McLaughlin R.W."/>
        </authorList>
    </citation>
    <scope>NUCLEOTIDE SEQUENCE [LARGE SCALE GENOMIC DNA]</scope>
    <source>
        <strain evidence="10">LMG 26678</strain>
    </source>
</reference>
<evidence type="ECO:0000256" key="7">
    <source>
        <dbReference type="ARBA" id="ARBA00035294"/>
    </source>
</evidence>
<evidence type="ECO:0000313" key="9">
    <source>
        <dbReference type="EMBL" id="ALS36561.1"/>
    </source>
</evidence>
<gene>
    <name evidence="8" type="primary">rpsF</name>
    <name evidence="9" type="ORF">ATZ35_05115</name>
</gene>
<dbReference type="GO" id="GO:0006412">
    <property type="term" value="P:translation"/>
    <property type="evidence" value="ECO:0007669"/>
    <property type="project" value="UniProtKB-UniRule"/>
</dbReference>
<keyword evidence="5 8" id="KW-0687">Ribonucleoprotein</keyword>
<dbReference type="AlphaFoldDB" id="A0A0U2XCQ3"/>
<dbReference type="PANTHER" id="PTHR21011:SF1">
    <property type="entry name" value="SMALL RIBOSOMAL SUBUNIT PROTEIN BS6M"/>
    <property type="match status" value="1"/>
</dbReference>
<dbReference type="FunFam" id="3.30.70.60:FF:000002">
    <property type="entry name" value="30S ribosomal protein S6"/>
    <property type="match status" value="1"/>
</dbReference>
<keyword evidence="4 8" id="KW-0689">Ribosomal protein</keyword>
<protein>
    <recommendedName>
        <fullName evidence="7 8">Small ribosomal subunit protein bS6</fullName>
    </recommendedName>
</protein>
<dbReference type="GO" id="GO:0070181">
    <property type="term" value="F:small ribosomal subunit rRNA binding"/>
    <property type="evidence" value="ECO:0007669"/>
    <property type="project" value="TreeGrafter"/>
</dbReference>
<evidence type="ECO:0000256" key="6">
    <source>
        <dbReference type="ARBA" id="ARBA00035104"/>
    </source>
</evidence>
<dbReference type="GO" id="GO:0003735">
    <property type="term" value="F:structural constituent of ribosome"/>
    <property type="evidence" value="ECO:0007669"/>
    <property type="project" value="InterPro"/>
</dbReference>
<dbReference type="STRING" id="118060.ATZ35_05115"/>
<dbReference type="GO" id="GO:0005737">
    <property type="term" value="C:cytoplasm"/>
    <property type="evidence" value="ECO:0007669"/>
    <property type="project" value="UniProtKB-ARBA"/>
</dbReference>
<name>A0A0U2XCQ3_9ENTE</name>
<evidence type="ECO:0000256" key="1">
    <source>
        <dbReference type="ARBA" id="ARBA00009512"/>
    </source>
</evidence>
<dbReference type="KEGG" id="erx:ATZ35_05115"/>
<organism evidence="9 10">
    <name type="scientific">Enterococcus rotai</name>
    <dbReference type="NCBI Taxonomy" id="118060"/>
    <lineage>
        <taxon>Bacteria</taxon>
        <taxon>Bacillati</taxon>
        <taxon>Bacillota</taxon>
        <taxon>Bacilli</taxon>
        <taxon>Lactobacillales</taxon>
        <taxon>Enterococcaceae</taxon>
        <taxon>Enterococcus</taxon>
    </lineage>
</organism>
<dbReference type="InterPro" id="IPR020814">
    <property type="entry name" value="Ribosomal_S6_plastid/chlpt"/>
</dbReference>
<evidence type="ECO:0000256" key="3">
    <source>
        <dbReference type="ARBA" id="ARBA00022884"/>
    </source>
</evidence>
<dbReference type="InterPro" id="IPR035980">
    <property type="entry name" value="Ribosomal_bS6_sf"/>
</dbReference>
<dbReference type="EMBL" id="CP013655">
    <property type="protein sequence ID" value="ALS36561.1"/>
    <property type="molecule type" value="Genomic_DNA"/>
</dbReference>
<comment type="function">
    <text evidence="6 8">Binds together with bS18 to 16S ribosomal RNA.</text>
</comment>
<evidence type="ECO:0000256" key="2">
    <source>
        <dbReference type="ARBA" id="ARBA00022730"/>
    </source>
</evidence>
<dbReference type="Proteomes" id="UP000067523">
    <property type="component" value="Chromosome"/>
</dbReference>
<dbReference type="SUPFAM" id="SSF54995">
    <property type="entry name" value="Ribosomal protein S6"/>
    <property type="match status" value="1"/>
</dbReference>
<evidence type="ECO:0000256" key="8">
    <source>
        <dbReference type="HAMAP-Rule" id="MF_00360"/>
    </source>
</evidence>
<accession>A0A0U2XCQ3</accession>
<keyword evidence="10" id="KW-1185">Reference proteome</keyword>
<keyword evidence="3 8" id="KW-0694">RNA-binding</keyword>